<gene>
    <name evidence="1" type="ORF">NXW97_14200</name>
</gene>
<proteinExistence type="predicted"/>
<evidence type="ECO:0000313" key="2">
    <source>
        <dbReference type="Proteomes" id="UP001204548"/>
    </source>
</evidence>
<dbReference type="RefSeq" id="WP_258990434.1">
    <property type="nucleotide sequence ID" value="NZ_JANUTS010000001.1"/>
</dbReference>
<protein>
    <submittedName>
        <fullName evidence="1">DUF3408 domain-containing protein</fullName>
    </submittedName>
</protein>
<dbReference type="AlphaFoldDB" id="A0AAW5NWU9"/>
<dbReference type="Proteomes" id="UP001204548">
    <property type="component" value="Unassembled WGS sequence"/>
</dbReference>
<accession>A0AAW5NWU9</accession>
<dbReference type="EMBL" id="JANUTS010000001">
    <property type="protein sequence ID" value="MCS2793148.1"/>
    <property type="molecule type" value="Genomic_DNA"/>
</dbReference>
<sequence length="145" mass="16756">MAKKREIFKVDEDALKDMMASESISCGKSGTDVGENVLPVTEKEKNVPEVKTQGQEKSRKTIRADPGLEEKVEMYKELFLDRKKPVHRKQTYISYDMYCRLARILPLLSDDMSVPAFLDNVLAHHLETYSEELGELFRRKTPKTF</sequence>
<reference evidence="1" key="1">
    <citation type="submission" date="2022-08" db="EMBL/GenBank/DDBJ databases">
        <title>Genome Sequencing of Bacteroides fragilis Group Isolates with Nanopore Technology.</title>
        <authorList>
            <person name="Tisza M.J."/>
            <person name="Smith D."/>
            <person name="Dekker J.P."/>
        </authorList>
    </citation>
    <scope>NUCLEOTIDE SEQUENCE</scope>
    <source>
        <strain evidence="1">BFG-351</strain>
    </source>
</reference>
<comment type="caution">
    <text evidence="1">The sequence shown here is derived from an EMBL/GenBank/DDBJ whole genome shotgun (WGS) entry which is preliminary data.</text>
</comment>
<dbReference type="InterPro" id="IPR021823">
    <property type="entry name" value="DUF3408"/>
</dbReference>
<organism evidence="1 2">
    <name type="scientific">Bacteroides faecis</name>
    <dbReference type="NCBI Taxonomy" id="674529"/>
    <lineage>
        <taxon>Bacteria</taxon>
        <taxon>Pseudomonadati</taxon>
        <taxon>Bacteroidota</taxon>
        <taxon>Bacteroidia</taxon>
        <taxon>Bacteroidales</taxon>
        <taxon>Bacteroidaceae</taxon>
        <taxon>Bacteroides</taxon>
    </lineage>
</organism>
<dbReference type="Pfam" id="PF11888">
    <property type="entry name" value="DUF3408"/>
    <property type="match status" value="1"/>
</dbReference>
<evidence type="ECO:0000313" key="1">
    <source>
        <dbReference type="EMBL" id="MCS2793148.1"/>
    </source>
</evidence>
<name>A0AAW5NWU9_9BACE</name>